<keyword evidence="2" id="KW-1185">Reference proteome</keyword>
<evidence type="ECO:0000313" key="2">
    <source>
        <dbReference type="Proteomes" id="UP000798662"/>
    </source>
</evidence>
<name>A0ACC3BJG0_PYRYE</name>
<gene>
    <name evidence="1" type="ORF">I4F81_000253</name>
</gene>
<organism evidence="1 2">
    <name type="scientific">Pyropia yezoensis</name>
    <name type="common">Susabi-nori</name>
    <name type="synonym">Porphyra yezoensis</name>
    <dbReference type="NCBI Taxonomy" id="2788"/>
    <lineage>
        <taxon>Eukaryota</taxon>
        <taxon>Rhodophyta</taxon>
        <taxon>Bangiophyceae</taxon>
        <taxon>Bangiales</taxon>
        <taxon>Bangiaceae</taxon>
        <taxon>Pyropia</taxon>
    </lineage>
</organism>
<protein>
    <submittedName>
        <fullName evidence="1">Uncharacterized protein</fullName>
    </submittedName>
</protein>
<reference evidence="1" key="1">
    <citation type="submission" date="2019-11" db="EMBL/GenBank/DDBJ databases">
        <title>Nori genome reveals adaptations in red seaweeds to the harsh intertidal environment.</title>
        <authorList>
            <person name="Wang D."/>
            <person name="Mao Y."/>
        </authorList>
    </citation>
    <scope>NUCLEOTIDE SEQUENCE</scope>
    <source>
        <tissue evidence="1">Gametophyte</tissue>
    </source>
</reference>
<evidence type="ECO:0000313" key="1">
    <source>
        <dbReference type="EMBL" id="KAK1857637.1"/>
    </source>
</evidence>
<dbReference type="Proteomes" id="UP000798662">
    <property type="component" value="Chromosome 1"/>
</dbReference>
<sequence>MADAEAAYMDDELGDLDDVIDEDDDDAPLLPASGRGKAIGAASAAAARKGALPPGGAASGPSTSNASADKLPLNPETHRAYTLYVAAARSDDVVVARFRDALPELPAPGAGSVRLYREGEESVAARIAAARAGERQAKYFNSYSGRRRGEHNQLVGITTVPDRVKRKWNLELFSEPNLATAPHAALERARRGGESAGDPSGAATANEAGTAAAAAAVAAGGVPPHSGAPPFERHTRRGPLPYAAYVGQFEGEQAAAHYAYLLVDDDSRTAEIVPLGPHARYLFRTRHGAGTGRARTVEEAEQAMKARESAGGKRLARLIKSYEATREEEDTALGVEEPELAERGDDEEEDVDEAENMDILRRMIKDEPLADRPGPPDRACPFGHLLPAAGVAVTEAHFVDILTFMEAAGKRLQLKELLARFDLSTEEKKKRVWDVMRKIATITRDAADTKAHYVSLKDAYRPPAA</sequence>
<comment type="caution">
    <text evidence="1">The sequence shown here is derived from an EMBL/GenBank/DDBJ whole genome shotgun (WGS) entry which is preliminary data.</text>
</comment>
<accession>A0ACC3BJG0</accession>
<proteinExistence type="predicted"/>
<dbReference type="EMBL" id="CM020618">
    <property type="protein sequence ID" value="KAK1857637.1"/>
    <property type="molecule type" value="Genomic_DNA"/>
</dbReference>